<evidence type="ECO:0000256" key="3">
    <source>
        <dbReference type="ARBA" id="ARBA00007653"/>
    </source>
</evidence>
<keyword evidence="5 11" id="KW-0285">Flavoprotein</keyword>
<feature type="binding site" evidence="11">
    <location>
        <begin position="278"/>
        <end position="292"/>
    </location>
    <ligand>
        <name>NAD(+)</name>
        <dbReference type="ChEBI" id="CHEBI:57540"/>
    </ligand>
</feature>
<dbReference type="Proteomes" id="UP000518300">
    <property type="component" value="Unassembled WGS sequence"/>
</dbReference>
<comment type="caution">
    <text evidence="13">The sequence shown here is derived from an EMBL/GenBank/DDBJ whole genome shotgun (WGS) entry which is preliminary data.</text>
</comment>
<dbReference type="PANTHER" id="PTHR11806:SF0">
    <property type="entry name" value="PROTEIN MTO1 HOMOLOG, MITOCHONDRIAL"/>
    <property type="match status" value="1"/>
</dbReference>
<evidence type="ECO:0000256" key="6">
    <source>
        <dbReference type="ARBA" id="ARBA00022694"/>
    </source>
</evidence>
<dbReference type="PANTHER" id="PTHR11806">
    <property type="entry name" value="GLUCOSE INHIBITED DIVISION PROTEIN A"/>
    <property type="match status" value="1"/>
</dbReference>
<evidence type="ECO:0000259" key="12">
    <source>
        <dbReference type="SMART" id="SM01228"/>
    </source>
</evidence>
<keyword evidence="11" id="KW-0963">Cytoplasm</keyword>
<evidence type="ECO:0000256" key="10">
    <source>
        <dbReference type="ARBA" id="ARBA00031800"/>
    </source>
</evidence>
<organism evidence="13 14">
    <name type="scientific">Pyxidicoccus fallax</name>
    <dbReference type="NCBI Taxonomy" id="394095"/>
    <lineage>
        <taxon>Bacteria</taxon>
        <taxon>Pseudomonadati</taxon>
        <taxon>Myxococcota</taxon>
        <taxon>Myxococcia</taxon>
        <taxon>Myxococcales</taxon>
        <taxon>Cystobacterineae</taxon>
        <taxon>Myxococcaceae</taxon>
        <taxon>Pyxidicoccus</taxon>
    </lineage>
</organism>
<dbReference type="InterPro" id="IPR049312">
    <property type="entry name" value="GIDA_C_N"/>
</dbReference>
<keyword evidence="6 11" id="KW-0819">tRNA processing</keyword>
<dbReference type="AlphaFoldDB" id="A0A848LNF7"/>
<dbReference type="InterPro" id="IPR047001">
    <property type="entry name" value="MnmG_C_subdom"/>
</dbReference>
<comment type="similarity">
    <text evidence="3 11">Belongs to the MnmG family.</text>
</comment>
<evidence type="ECO:0000256" key="9">
    <source>
        <dbReference type="ARBA" id="ARBA00025948"/>
    </source>
</evidence>
<protein>
    <recommendedName>
        <fullName evidence="4 11">tRNA uridine 5-carboxymethylaminomethyl modification enzyme MnmG</fullName>
    </recommendedName>
    <alternativeName>
        <fullName evidence="10 11">Glucose-inhibited division protein A</fullName>
    </alternativeName>
</protein>
<dbReference type="Pfam" id="PF13932">
    <property type="entry name" value="SAM_GIDA_C"/>
    <property type="match status" value="1"/>
</dbReference>
<evidence type="ECO:0000256" key="5">
    <source>
        <dbReference type="ARBA" id="ARBA00022630"/>
    </source>
</evidence>
<dbReference type="GO" id="GO:0030488">
    <property type="term" value="P:tRNA methylation"/>
    <property type="evidence" value="ECO:0007669"/>
    <property type="project" value="TreeGrafter"/>
</dbReference>
<dbReference type="FunFam" id="3.50.50.60:FF:000002">
    <property type="entry name" value="tRNA uridine 5-carboxymethylaminomethyl modification enzyme MnmG"/>
    <property type="match status" value="1"/>
</dbReference>
<sequence length="612" mass="65686">MGLRYDVIVVGLGHAGCEAALACSRMGLATLGLTLKRERAAVMSCNPAVGGTAKGHLVRELDALGGEMGRAADVAGTHFKTLNASKGPAVQATRVLCDREAYSAGMRAVLFSQPNLTVLEGEVSTVVAEGGRVAGVVLRDGTQVSASAVLLTTGTFLHALMHVGEKKEVGGRLGDEAARGLSDSLRALGFTLGRFKTGTPARLARASIDWEAVEPQPGDFPPRPLSWRTKVEMASGGEFPKQPAVTCGITGTTVETHKVLRDNLHRSPLYQGEIVGRGPRYCPSLEDKVVRFAARESHQVFLEPEGPTSPLVYPAGLSTSLPADVQLDFLRTIPGLEKVEVVRYGYAVEYDYAPPTQLKSTLETKAIAGLYFAGQLNGTSGYEEAAFQGLWAGINAGLQVKGEPPLVLGRDEAHGAVLVDDLVTKGVDEPFRMFTSRSEHRLKLREGNADLRLARHGHRVGLLPREALERAEARARAVADEMARLKRSGLATRLKRPEETYASLAKGREDWPVIPEDVAEEVEVEVKYEGYIAQAARAAAREAEATDRWRIPEGFRFNEVRGLSTEAVEKLTAHRPGTVGQARRIPGLTPAAVSLLLVALKRGSGSCAQSVE</sequence>
<dbReference type="Gene3D" id="1.10.10.1800">
    <property type="entry name" value="tRNA uridine 5-carboxymethylaminomethyl modification enzyme MnmG/GidA"/>
    <property type="match status" value="1"/>
</dbReference>
<evidence type="ECO:0000256" key="2">
    <source>
        <dbReference type="ARBA" id="ARBA00003717"/>
    </source>
</evidence>
<comment type="subcellular location">
    <subcellularLocation>
        <location evidence="11">Cytoplasm</location>
    </subcellularLocation>
</comment>
<dbReference type="InterPro" id="IPR036188">
    <property type="entry name" value="FAD/NAD-bd_sf"/>
</dbReference>
<dbReference type="Pfam" id="PF01134">
    <property type="entry name" value="GIDA"/>
    <property type="match status" value="1"/>
</dbReference>
<dbReference type="Pfam" id="PF21680">
    <property type="entry name" value="GIDA_C_1st"/>
    <property type="match status" value="1"/>
</dbReference>
<evidence type="ECO:0000256" key="11">
    <source>
        <dbReference type="HAMAP-Rule" id="MF_00129"/>
    </source>
</evidence>
<evidence type="ECO:0000256" key="8">
    <source>
        <dbReference type="ARBA" id="ARBA00023027"/>
    </source>
</evidence>
<dbReference type="InterPro" id="IPR040131">
    <property type="entry name" value="MnmG_N"/>
</dbReference>
<evidence type="ECO:0000256" key="7">
    <source>
        <dbReference type="ARBA" id="ARBA00022827"/>
    </source>
</evidence>
<dbReference type="InterPro" id="IPR020595">
    <property type="entry name" value="MnmG-rel_CS"/>
</dbReference>
<dbReference type="PROSITE" id="PS01280">
    <property type="entry name" value="GIDA_1"/>
    <property type="match status" value="1"/>
</dbReference>
<keyword evidence="7 11" id="KW-0274">FAD</keyword>
<dbReference type="GO" id="GO:0002098">
    <property type="term" value="P:tRNA wobble uridine modification"/>
    <property type="evidence" value="ECO:0007669"/>
    <property type="project" value="InterPro"/>
</dbReference>
<feature type="binding site" evidence="11">
    <location>
        <begin position="11"/>
        <end position="16"/>
    </location>
    <ligand>
        <name>FAD</name>
        <dbReference type="ChEBI" id="CHEBI:57692"/>
    </ligand>
</feature>
<dbReference type="SMART" id="SM01228">
    <property type="entry name" value="GIDA_assoc_3"/>
    <property type="match status" value="1"/>
</dbReference>
<dbReference type="FunFam" id="1.10.150.570:FF:000001">
    <property type="entry name" value="tRNA uridine 5-carboxymethylaminomethyl modification enzyme MnmG"/>
    <property type="match status" value="1"/>
</dbReference>
<dbReference type="RefSeq" id="WP_169348636.1">
    <property type="nucleotide sequence ID" value="NZ_JABBJJ010000181.1"/>
</dbReference>
<proteinExistence type="inferred from homology"/>
<dbReference type="SUPFAM" id="SSF51905">
    <property type="entry name" value="FAD/NAD(P)-binding domain"/>
    <property type="match status" value="1"/>
</dbReference>
<dbReference type="InterPro" id="IPR002218">
    <property type="entry name" value="MnmG-rel"/>
</dbReference>
<comment type="cofactor">
    <cofactor evidence="1 11">
        <name>FAD</name>
        <dbReference type="ChEBI" id="CHEBI:57692"/>
    </cofactor>
</comment>
<dbReference type="InterPro" id="IPR004416">
    <property type="entry name" value="MnmG"/>
</dbReference>
<accession>A0A848LNF7</accession>
<evidence type="ECO:0000256" key="1">
    <source>
        <dbReference type="ARBA" id="ARBA00001974"/>
    </source>
</evidence>
<comment type="subunit">
    <text evidence="9 11">Homodimer. Heterotetramer of two MnmE and two MnmG subunits.</text>
</comment>
<evidence type="ECO:0000313" key="14">
    <source>
        <dbReference type="Proteomes" id="UP000518300"/>
    </source>
</evidence>
<dbReference type="NCBIfam" id="TIGR00136">
    <property type="entry name" value="mnmG_gidA"/>
    <property type="match status" value="1"/>
</dbReference>
<dbReference type="Gene3D" id="3.50.50.60">
    <property type="entry name" value="FAD/NAD(P)-binding domain"/>
    <property type="match status" value="2"/>
</dbReference>
<evidence type="ECO:0000313" key="13">
    <source>
        <dbReference type="EMBL" id="NMO19385.1"/>
    </source>
</evidence>
<dbReference type="InterPro" id="IPR044920">
    <property type="entry name" value="MnmG_C_subdom_sf"/>
</dbReference>
<feature type="domain" description="tRNA uridine 5-carboxymethylaminomethyl modification enzyme C-terminal subdomain" evidence="12">
    <location>
        <begin position="526"/>
        <end position="598"/>
    </location>
</feature>
<comment type="function">
    <text evidence="2 11">NAD-binding protein involved in the addition of a carboxymethylaminomethyl (cmnm) group at the wobble position (U34) of certain tRNAs, forming tRNA-cmnm(5)s(2)U34.</text>
</comment>
<name>A0A848LNF7_9BACT</name>
<keyword evidence="14" id="KW-1185">Reference proteome</keyword>
<dbReference type="GO" id="GO:0050660">
    <property type="term" value="F:flavin adenine dinucleotide binding"/>
    <property type="evidence" value="ECO:0007669"/>
    <property type="project" value="UniProtKB-UniRule"/>
</dbReference>
<reference evidence="13 14" key="1">
    <citation type="submission" date="2020-04" db="EMBL/GenBank/DDBJ databases">
        <title>Draft genome of Pyxidicoccus fallax type strain.</title>
        <authorList>
            <person name="Whitworth D.E."/>
        </authorList>
    </citation>
    <scope>NUCLEOTIDE SEQUENCE [LARGE SCALE GENOMIC DNA]</scope>
    <source>
        <strain evidence="13 14">DSM 14698</strain>
    </source>
</reference>
<dbReference type="HAMAP" id="MF_00129">
    <property type="entry name" value="MnmG_GidA"/>
    <property type="match status" value="1"/>
</dbReference>
<dbReference type="Gene3D" id="1.10.150.570">
    <property type="entry name" value="GidA associated domain, C-terminal subdomain"/>
    <property type="match status" value="1"/>
</dbReference>
<evidence type="ECO:0000256" key="4">
    <source>
        <dbReference type="ARBA" id="ARBA00020461"/>
    </source>
</evidence>
<keyword evidence="8 11" id="KW-0520">NAD</keyword>
<dbReference type="InterPro" id="IPR026904">
    <property type="entry name" value="MnmG_C"/>
</dbReference>
<dbReference type="GO" id="GO:0005829">
    <property type="term" value="C:cytosol"/>
    <property type="evidence" value="ECO:0007669"/>
    <property type="project" value="TreeGrafter"/>
</dbReference>
<comment type="caution">
    <text evidence="11">Lacks conserved residue(s) required for the propagation of feature annotation.</text>
</comment>
<dbReference type="EMBL" id="JABBJJ010000181">
    <property type="protein sequence ID" value="NMO19385.1"/>
    <property type="molecule type" value="Genomic_DNA"/>
</dbReference>
<gene>
    <name evidence="11 13" type="primary">mnmG</name>
    <name evidence="11" type="synonym">gidA</name>
    <name evidence="13" type="ORF">HG543_31610</name>
</gene>